<accession>A0A6P5FAJ5</accession>
<feature type="transmembrane region" description="Helical" evidence="10">
    <location>
        <begin position="367"/>
        <end position="385"/>
    </location>
</feature>
<sequence>MALFVFNKRNVIVIAISIFLVILLSFFLITNLDSSSSPTNTTHLSNYESTKQDDDCGILEGLKDPNSKCSYIKTHNSSCGPQGYINYLEIFYCDLAKYPVLGYAIYGLWLLILFYLLANTASRYFCSSLESLSKLLKLPPTVAGVTLLSLGNGAPDVFSSVVSFAGGGAGGDLGLSSVLGGALFVATVVVGAISLAVGPRGIAVDRRGFARDAAFLALVLGSLLAVLLSGRIGIRGSVAFLSLYIAYVLIVWASHCCCERKRGGGDVEAPLLNGTEVEHLACVQKEEPVEKHYDNDDDHHHYIRSYSNWLLYLLQVPLYLPRRLTIPDVSEERWSKPFAVASAALAPLLLTALWNSQSNDMGFQEKLTAYMFGALMGTLLAIIATETTESAAPPKKCLFPWLLGGFSMSVIWTYMLARELVALLVSIGHIIGISASILGITVLAWGNSLGDLIADVAMAINGGRDGVQIAISGCYAGPIFNTLIGLGLSFVVASWYAYPDPFAVPSDTSLCVTLGFLFGALLWASLVLYCTGMKLNRVLGIGLLGIYLCFLGFRICESMGLGVDMGTHFSL</sequence>
<dbReference type="Pfam" id="PF01699">
    <property type="entry name" value="Na_Ca_ex"/>
    <property type="match status" value="2"/>
</dbReference>
<evidence type="ECO:0000256" key="5">
    <source>
        <dbReference type="ARBA" id="ARBA00022989"/>
    </source>
</evidence>
<dbReference type="GO" id="GO:0016020">
    <property type="term" value="C:membrane"/>
    <property type="evidence" value="ECO:0007669"/>
    <property type="project" value="UniProtKB-SubCell"/>
</dbReference>
<feature type="transmembrane region" description="Helical" evidence="10">
    <location>
        <begin position="479"/>
        <end position="498"/>
    </location>
</feature>
<evidence type="ECO:0000256" key="8">
    <source>
        <dbReference type="ARBA" id="ARBA00023201"/>
    </source>
</evidence>
<dbReference type="Proteomes" id="UP000515123">
    <property type="component" value="Linkage group 7"/>
</dbReference>
<evidence type="ECO:0000256" key="4">
    <source>
        <dbReference type="ARBA" id="ARBA00022692"/>
    </source>
</evidence>
<evidence type="ECO:0000313" key="13">
    <source>
        <dbReference type="RefSeq" id="XP_020093236.1"/>
    </source>
</evidence>
<dbReference type="GO" id="GO:0015297">
    <property type="term" value="F:antiporter activity"/>
    <property type="evidence" value="ECO:0007669"/>
    <property type="project" value="UniProtKB-KW"/>
</dbReference>
<evidence type="ECO:0000256" key="3">
    <source>
        <dbReference type="ARBA" id="ARBA00022449"/>
    </source>
</evidence>
<evidence type="ECO:0000313" key="12">
    <source>
        <dbReference type="Proteomes" id="UP000515123"/>
    </source>
</evidence>
<feature type="transmembrane region" description="Helical" evidence="10">
    <location>
        <begin position="234"/>
        <end position="253"/>
    </location>
</feature>
<feature type="transmembrane region" description="Helical" evidence="10">
    <location>
        <begin position="175"/>
        <end position="197"/>
    </location>
</feature>
<dbReference type="InterPro" id="IPR044880">
    <property type="entry name" value="NCX_ion-bd_dom_sf"/>
</dbReference>
<reference evidence="13" key="2">
    <citation type="submission" date="2025-08" db="UniProtKB">
        <authorList>
            <consortium name="RefSeq"/>
        </authorList>
    </citation>
    <scope>IDENTIFICATION</scope>
    <source>
        <tissue evidence="13">Leaf</tissue>
    </source>
</reference>
<gene>
    <name evidence="13" type="primary">LOC109713520</name>
</gene>
<keyword evidence="6" id="KW-0915">Sodium</keyword>
<dbReference type="RefSeq" id="XP_020093236.1">
    <property type="nucleotide sequence ID" value="XM_020237647.1"/>
</dbReference>
<keyword evidence="4 10" id="KW-0812">Transmembrane</keyword>
<feature type="transmembrane region" description="Helical" evidence="10">
    <location>
        <begin position="538"/>
        <end position="555"/>
    </location>
</feature>
<feature type="transmembrane region" description="Helical" evidence="10">
    <location>
        <begin position="209"/>
        <end position="228"/>
    </location>
</feature>
<dbReference type="Gene3D" id="1.20.1420.30">
    <property type="entry name" value="NCX, central ion-binding region"/>
    <property type="match status" value="2"/>
</dbReference>
<keyword evidence="3" id="KW-0050">Antiport</keyword>
<dbReference type="Gramene" id="Aco005177.1.mrna1">
    <property type="protein sequence ID" value="Aco005177.1.mrna1.cds1"/>
    <property type="gene ID" value="Aco005177.1.path1"/>
</dbReference>
<keyword evidence="7 10" id="KW-0472">Membrane</keyword>
<feature type="domain" description="Sodium/calcium exchanger membrane region" evidence="11">
    <location>
        <begin position="402"/>
        <end position="555"/>
    </location>
</feature>
<dbReference type="GeneID" id="109713520"/>
<evidence type="ECO:0000256" key="2">
    <source>
        <dbReference type="ARBA" id="ARBA00022448"/>
    </source>
</evidence>
<dbReference type="AlphaFoldDB" id="A0A6P5FAJ5"/>
<feature type="transmembrane region" description="Helical" evidence="10">
    <location>
        <begin position="421"/>
        <end position="445"/>
    </location>
</feature>
<keyword evidence="2" id="KW-0813">Transport</keyword>
<protein>
    <submittedName>
        <fullName evidence="13">Cation/calcium exchanger 1-like</fullName>
    </submittedName>
</protein>
<dbReference type="GO" id="GO:0008324">
    <property type="term" value="F:monoatomic cation transmembrane transporter activity"/>
    <property type="evidence" value="ECO:0007669"/>
    <property type="project" value="TreeGrafter"/>
</dbReference>
<evidence type="ECO:0000256" key="6">
    <source>
        <dbReference type="ARBA" id="ARBA00023053"/>
    </source>
</evidence>
<feature type="transmembrane region" description="Helical" evidence="10">
    <location>
        <begin position="397"/>
        <end position="415"/>
    </location>
</feature>
<dbReference type="PANTHER" id="PTHR12266">
    <property type="entry name" value="NA+/CA2+ K+ INDEPENDENT EXCHANGER"/>
    <property type="match status" value="1"/>
</dbReference>
<evidence type="ECO:0000259" key="11">
    <source>
        <dbReference type="Pfam" id="PF01699"/>
    </source>
</evidence>
<dbReference type="PANTHER" id="PTHR12266:SF36">
    <property type="entry name" value="OS10G0436900 PROTEIN"/>
    <property type="match status" value="1"/>
</dbReference>
<dbReference type="InterPro" id="IPR051359">
    <property type="entry name" value="CaCA_antiporter"/>
</dbReference>
<feature type="domain" description="Sodium/calcium exchanger membrane region" evidence="11">
    <location>
        <begin position="107"/>
        <end position="252"/>
    </location>
</feature>
<evidence type="ECO:0000256" key="10">
    <source>
        <dbReference type="SAM" id="Phobius"/>
    </source>
</evidence>
<proteinExistence type="inferred from homology"/>
<feature type="transmembrane region" description="Helical" evidence="10">
    <location>
        <begin position="338"/>
        <end position="355"/>
    </location>
</feature>
<keyword evidence="8" id="KW-0739">Sodium transport</keyword>
<name>A0A6P5FAJ5_ANACO</name>
<evidence type="ECO:0000256" key="1">
    <source>
        <dbReference type="ARBA" id="ARBA00004141"/>
    </source>
</evidence>
<comment type="similarity">
    <text evidence="9">Belongs to the Ca(2+):cation antiporter (CaCA) (TC 2.A.19) family. Cation/calcium exchanger (CCX) subfamily.</text>
</comment>
<keyword evidence="8" id="KW-0406">Ion transport</keyword>
<reference evidence="12" key="1">
    <citation type="journal article" date="2015" name="Nat. Genet.">
        <title>The pineapple genome and the evolution of CAM photosynthesis.</title>
        <authorList>
            <person name="Ming R."/>
            <person name="VanBuren R."/>
            <person name="Wai C.M."/>
            <person name="Tang H."/>
            <person name="Schatz M.C."/>
            <person name="Bowers J.E."/>
            <person name="Lyons E."/>
            <person name="Wang M.L."/>
            <person name="Chen J."/>
            <person name="Biggers E."/>
            <person name="Zhang J."/>
            <person name="Huang L."/>
            <person name="Zhang L."/>
            <person name="Miao W."/>
            <person name="Zhang J."/>
            <person name="Ye Z."/>
            <person name="Miao C."/>
            <person name="Lin Z."/>
            <person name="Wang H."/>
            <person name="Zhou H."/>
            <person name="Yim W.C."/>
            <person name="Priest H.D."/>
            <person name="Zheng C."/>
            <person name="Woodhouse M."/>
            <person name="Edger P.P."/>
            <person name="Guyot R."/>
            <person name="Guo H.B."/>
            <person name="Guo H."/>
            <person name="Zheng G."/>
            <person name="Singh R."/>
            <person name="Sharma A."/>
            <person name="Min X."/>
            <person name="Zheng Y."/>
            <person name="Lee H."/>
            <person name="Gurtowski J."/>
            <person name="Sedlazeck F.J."/>
            <person name="Harkess A."/>
            <person name="McKain M.R."/>
            <person name="Liao Z."/>
            <person name="Fang J."/>
            <person name="Liu J."/>
            <person name="Zhang X."/>
            <person name="Zhang Q."/>
            <person name="Hu W."/>
            <person name="Qin Y."/>
            <person name="Wang K."/>
            <person name="Chen L.Y."/>
            <person name="Shirley N."/>
            <person name="Lin Y.R."/>
            <person name="Liu L.Y."/>
            <person name="Hernandez A.G."/>
            <person name="Wright C.L."/>
            <person name="Bulone V."/>
            <person name="Tuskan G.A."/>
            <person name="Heath K."/>
            <person name="Zee F."/>
            <person name="Moore P.H."/>
            <person name="Sunkar R."/>
            <person name="Leebens-Mack J.H."/>
            <person name="Mockler T."/>
            <person name="Bennetzen J.L."/>
            <person name="Freeling M."/>
            <person name="Sankoff D."/>
            <person name="Paterson A.H."/>
            <person name="Zhu X."/>
            <person name="Yang X."/>
            <person name="Smith J.A."/>
            <person name="Cushman J.C."/>
            <person name="Paull R.E."/>
            <person name="Yu Q."/>
        </authorList>
    </citation>
    <scope>NUCLEOTIDE SEQUENCE [LARGE SCALE GENOMIC DNA]</scope>
    <source>
        <strain evidence="12">cv. F153</strain>
    </source>
</reference>
<keyword evidence="12" id="KW-1185">Reference proteome</keyword>
<feature type="transmembrane region" description="Helical" evidence="10">
    <location>
        <begin position="100"/>
        <end position="118"/>
    </location>
</feature>
<organism evidence="12 13">
    <name type="scientific">Ananas comosus</name>
    <name type="common">Pineapple</name>
    <name type="synonym">Ananas ananas</name>
    <dbReference type="NCBI Taxonomy" id="4615"/>
    <lineage>
        <taxon>Eukaryota</taxon>
        <taxon>Viridiplantae</taxon>
        <taxon>Streptophyta</taxon>
        <taxon>Embryophyta</taxon>
        <taxon>Tracheophyta</taxon>
        <taxon>Spermatophyta</taxon>
        <taxon>Magnoliopsida</taxon>
        <taxon>Liliopsida</taxon>
        <taxon>Poales</taxon>
        <taxon>Bromeliaceae</taxon>
        <taxon>Bromelioideae</taxon>
        <taxon>Ananas</taxon>
    </lineage>
</organism>
<feature type="transmembrane region" description="Helical" evidence="10">
    <location>
        <begin position="510"/>
        <end position="531"/>
    </location>
</feature>
<dbReference type="OrthoDB" id="407410at2759"/>
<dbReference type="GO" id="GO:0006814">
    <property type="term" value="P:sodium ion transport"/>
    <property type="evidence" value="ECO:0007669"/>
    <property type="project" value="UniProtKB-KW"/>
</dbReference>
<feature type="transmembrane region" description="Helical" evidence="10">
    <location>
        <begin position="12"/>
        <end position="30"/>
    </location>
</feature>
<dbReference type="InterPro" id="IPR004837">
    <property type="entry name" value="NaCa_Exmemb"/>
</dbReference>
<evidence type="ECO:0000256" key="9">
    <source>
        <dbReference type="ARBA" id="ARBA00038187"/>
    </source>
</evidence>
<comment type="subcellular location">
    <subcellularLocation>
        <location evidence="1">Membrane</location>
        <topology evidence="1">Multi-pass membrane protein</topology>
    </subcellularLocation>
</comment>
<evidence type="ECO:0000256" key="7">
    <source>
        <dbReference type="ARBA" id="ARBA00023136"/>
    </source>
</evidence>
<keyword evidence="5 10" id="KW-1133">Transmembrane helix</keyword>